<evidence type="ECO:0000259" key="3">
    <source>
        <dbReference type="Pfam" id="PF07675"/>
    </source>
</evidence>
<gene>
    <name evidence="5" type="ORF">DRF58_08335</name>
</gene>
<dbReference type="NCBIfam" id="NF038128">
    <property type="entry name" value="choice_anch_J"/>
    <property type="match status" value="1"/>
</dbReference>
<protein>
    <recommendedName>
        <fullName evidence="7">Por secretion system C-terminal sorting domain-containing protein</fullName>
    </recommendedName>
</protein>
<dbReference type="EMBL" id="QNUG01000014">
    <property type="protein sequence ID" value="REC70760.1"/>
    <property type="molecule type" value="Genomic_DNA"/>
</dbReference>
<comment type="caution">
    <text evidence="5">The sequence shown here is derived from an EMBL/GenBank/DDBJ whole genome shotgun (WGS) entry which is preliminary data.</text>
</comment>
<dbReference type="Gene3D" id="2.60.120.200">
    <property type="match status" value="1"/>
</dbReference>
<evidence type="ECO:0000259" key="4">
    <source>
        <dbReference type="Pfam" id="PF18962"/>
    </source>
</evidence>
<keyword evidence="1 2" id="KW-0732">Signal</keyword>
<dbReference type="AlphaFoldDB" id="A0A3D9CYB1"/>
<feature type="signal peptide" evidence="2">
    <location>
        <begin position="1"/>
        <end position="17"/>
    </location>
</feature>
<evidence type="ECO:0008006" key="7">
    <source>
        <dbReference type="Google" id="ProtNLM"/>
    </source>
</evidence>
<keyword evidence="6" id="KW-1185">Reference proteome</keyword>
<dbReference type="RefSeq" id="WP_116034566.1">
    <property type="nucleotide sequence ID" value="NZ_JBHLVV010000023.1"/>
</dbReference>
<feature type="domain" description="Cleaved adhesin" evidence="3">
    <location>
        <begin position="60"/>
        <end position="141"/>
    </location>
</feature>
<dbReference type="OrthoDB" id="951108at2"/>
<feature type="chain" id="PRO_5017588096" description="Por secretion system C-terminal sorting domain-containing protein" evidence="2">
    <location>
        <begin position="18"/>
        <end position="273"/>
    </location>
</feature>
<dbReference type="Pfam" id="PF07675">
    <property type="entry name" value="Cleaved_Adhesin"/>
    <property type="match status" value="1"/>
</dbReference>
<accession>A0A3D9CYB1</accession>
<dbReference type="Proteomes" id="UP000256326">
    <property type="component" value="Unassembled WGS sequence"/>
</dbReference>
<feature type="domain" description="Secretion system C-terminal sorting" evidence="4">
    <location>
        <begin position="204"/>
        <end position="271"/>
    </location>
</feature>
<proteinExistence type="predicted"/>
<evidence type="ECO:0000256" key="2">
    <source>
        <dbReference type="SAM" id="SignalP"/>
    </source>
</evidence>
<evidence type="ECO:0000313" key="6">
    <source>
        <dbReference type="Proteomes" id="UP000256326"/>
    </source>
</evidence>
<dbReference type="InterPro" id="IPR011628">
    <property type="entry name" value="Cleaved_adhesin"/>
</dbReference>
<organism evidence="5 6">
    <name type="scientific">Epilithonimonas hispanica</name>
    <dbReference type="NCBI Taxonomy" id="358687"/>
    <lineage>
        <taxon>Bacteria</taxon>
        <taxon>Pseudomonadati</taxon>
        <taxon>Bacteroidota</taxon>
        <taxon>Flavobacteriia</taxon>
        <taxon>Flavobacteriales</taxon>
        <taxon>Weeksellaceae</taxon>
        <taxon>Chryseobacterium group</taxon>
        <taxon>Epilithonimonas</taxon>
    </lineage>
</organism>
<name>A0A3D9CYB1_9FLAO</name>
<reference evidence="5 6" key="1">
    <citation type="journal article" date="2006" name="Int. J. Syst. Evol. Microbiol.">
        <title>Chryseobacterium hispanicum sp. nov., isolated from the drinking water distribution system of Sevilla, Spain.</title>
        <authorList>
            <person name="Gallego V."/>
            <person name="Garcia M.T."/>
            <person name="Ventosa A."/>
        </authorList>
    </citation>
    <scope>NUCLEOTIDE SEQUENCE [LARGE SCALE GENOMIC DNA]</scope>
    <source>
        <strain evidence="5 6">KCTC 22104</strain>
    </source>
</reference>
<dbReference type="NCBIfam" id="TIGR04183">
    <property type="entry name" value="Por_Secre_tail"/>
    <property type="match status" value="1"/>
</dbReference>
<dbReference type="Pfam" id="PF18962">
    <property type="entry name" value="Por_Secre_tail"/>
    <property type="match status" value="1"/>
</dbReference>
<evidence type="ECO:0000313" key="5">
    <source>
        <dbReference type="EMBL" id="REC70760.1"/>
    </source>
</evidence>
<dbReference type="InterPro" id="IPR026444">
    <property type="entry name" value="Secre_tail"/>
</dbReference>
<sequence length="273" mass="30060">MKKILFSILFASTLSNAQTTVFTESFEEMADFESAGWTLYNDSNIPYGTYAAMLPDAWNLISWTSESGNTVASAPSWFTVVAPADRWMVTPSITLPANSTIALEFFARSSDVSPYDDGVKVKISTTDTEKISFTNILEIDHAVNAPIADQTPYTVDLSDYAGQTIYLSWVNDYTNGNVLSIDDINITATPMLAINDVNKKDLTLYPNPTADYFTINNVKDLVAVKIYDLAGKIVKSNLESVNNKFDVSSLEKGVYTVSIETKSGSISRKIIKK</sequence>
<evidence type="ECO:0000256" key="1">
    <source>
        <dbReference type="ARBA" id="ARBA00022729"/>
    </source>
</evidence>